<dbReference type="GO" id="GO:0061630">
    <property type="term" value="F:ubiquitin protein ligase activity"/>
    <property type="evidence" value="ECO:0007669"/>
    <property type="project" value="TreeGrafter"/>
</dbReference>
<dbReference type="GeneID" id="119729195"/>
<dbReference type="SMART" id="SM00184">
    <property type="entry name" value="RING"/>
    <property type="match status" value="1"/>
</dbReference>
<feature type="repeat" description="NHL" evidence="6">
    <location>
        <begin position="684"/>
        <end position="727"/>
    </location>
</feature>
<dbReference type="InterPro" id="IPR011042">
    <property type="entry name" value="6-blade_b-propeller_TolB-like"/>
</dbReference>
<feature type="repeat" description="NHL" evidence="6">
    <location>
        <begin position="874"/>
        <end position="910"/>
    </location>
</feature>
<reference evidence="9" key="1">
    <citation type="submission" date="2022-11" db="UniProtKB">
        <authorList>
            <consortium name="EnsemblMetazoa"/>
        </authorList>
    </citation>
    <scope>IDENTIFICATION</scope>
</reference>
<feature type="repeat" description="NHL" evidence="6">
    <location>
        <begin position="731"/>
        <end position="774"/>
    </location>
</feature>
<feature type="repeat" description="NHL" evidence="6">
    <location>
        <begin position="825"/>
        <end position="868"/>
    </location>
</feature>
<feature type="compositionally biased region" description="Polar residues" evidence="7">
    <location>
        <begin position="521"/>
        <end position="576"/>
    </location>
</feature>
<evidence type="ECO:0000256" key="5">
    <source>
        <dbReference type="PROSITE-ProRule" id="PRU00175"/>
    </source>
</evidence>
<accession>A0A914A1E5</accession>
<dbReference type="EnsemblMetazoa" id="XM_038201755.1">
    <property type="protein sequence ID" value="XP_038057683.1"/>
    <property type="gene ID" value="LOC119729195"/>
</dbReference>
<dbReference type="InterPro" id="IPR027370">
    <property type="entry name" value="Znf-RING_euk"/>
</dbReference>
<feature type="domain" description="RING-type" evidence="8">
    <location>
        <begin position="11"/>
        <end position="54"/>
    </location>
</feature>
<keyword evidence="2" id="KW-0677">Repeat</keyword>
<evidence type="ECO:0000256" key="7">
    <source>
        <dbReference type="SAM" id="MobiDB-lite"/>
    </source>
</evidence>
<organism evidence="9 10">
    <name type="scientific">Patiria miniata</name>
    <name type="common">Bat star</name>
    <name type="synonym">Asterina miniata</name>
    <dbReference type="NCBI Taxonomy" id="46514"/>
    <lineage>
        <taxon>Eukaryota</taxon>
        <taxon>Metazoa</taxon>
        <taxon>Echinodermata</taxon>
        <taxon>Eleutherozoa</taxon>
        <taxon>Asterozoa</taxon>
        <taxon>Asteroidea</taxon>
        <taxon>Valvatacea</taxon>
        <taxon>Valvatida</taxon>
        <taxon>Asterinidae</taxon>
        <taxon>Patiria</taxon>
    </lineage>
</organism>
<feature type="compositionally biased region" description="Low complexity" evidence="7">
    <location>
        <begin position="84"/>
        <end position="96"/>
    </location>
</feature>
<evidence type="ECO:0000256" key="6">
    <source>
        <dbReference type="PROSITE-ProRule" id="PRU00504"/>
    </source>
</evidence>
<protein>
    <recommendedName>
        <fullName evidence="8">RING-type domain-containing protein</fullName>
    </recommendedName>
</protein>
<keyword evidence="3 5" id="KW-0863">Zinc-finger</keyword>
<proteinExistence type="predicted"/>
<feature type="region of interest" description="Disordered" evidence="7">
    <location>
        <begin position="397"/>
        <end position="612"/>
    </location>
</feature>
<dbReference type="Pfam" id="PF01436">
    <property type="entry name" value="NHL"/>
    <property type="match status" value="4"/>
</dbReference>
<dbReference type="SUPFAM" id="SSF101898">
    <property type="entry name" value="NHL repeat"/>
    <property type="match status" value="1"/>
</dbReference>
<dbReference type="PROSITE" id="PS51125">
    <property type="entry name" value="NHL"/>
    <property type="match status" value="5"/>
</dbReference>
<dbReference type="AlphaFoldDB" id="A0A914A1E5"/>
<feature type="region of interest" description="Disordered" evidence="7">
    <location>
        <begin position="328"/>
        <end position="368"/>
    </location>
</feature>
<dbReference type="InterPro" id="IPR050952">
    <property type="entry name" value="TRIM-NHL_E3_ligases"/>
</dbReference>
<evidence type="ECO:0000313" key="9">
    <source>
        <dbReference type="EnsemblMetazoa" id="XP_038057683.1"/>
    </source>
</evidence>
<evidence type="ECO:0000256" key="1">
    <source>
        <dbReference type="ARBA" id="ARBA00022723"/>
    </source>
</evidence>
<sequence length="914" mass="98290">MAEDLQRILECPMCLELFDSSNRWPKLLPCQHTFCRVCLVQLDKQGTIACPQCRQQHKSPPGGAQQLPNNFTMLALLDVHKKSAPSSNSSETSSESAQEKAADDSVRKAIAELAQRLQQKAGDLASIDKKRQKVEEKFLAVKSQVDGAFESRARDLQIRKEAVIKQLAAMRQEELNLMDTQKASAYQYLQKFQRDFAAMRESILTSQQPTQDQYNQLLTVCQRYTQQIEQYALTIDENLREISFTDPNRAQLSVSINSYGVLQATSMDKSRNKPSSAIILQLQNPSSSAITTVAGSTPPGTPTSSGTPPAYTRKHSTPEISMANMNKSLPHVTSTPNMQQQDGSPSSSRASSRSASPLLASRNRSQTVPNMNPVAEAQTSNATPSAAAGAPIRRDSTGSMFVLSGNPSPAPSPGDSAKERSESSPATARKPGETSISRNPFSPTAESPSKTGGPNRPQNPSDGSVPPRRIPVPGPIPSSTVPVSRSPASGDATRNPALTKHASLDKSTPPTGTPALPARPSLSNYTRHGSIDFTTGPSTASRDPSPSLASIREQSSMQSRPASLSIGSNGSKQSRVVSPEGPIPPLPPRRVKATQPNRPRSMSADSSSSLGGKSTWVKFDTIGSRSRRFGKDGAKEVAVIGSGWFGGSFFERPTGVAVLPQNLMAVVDERSHCITMVTEAGQLVKSIGTKGNGQGQFQFPKAICLNSRRQMIVSDWWNHRIQIWDVNGQFISQFGTRGSQVNQFNGPLGVACDASDNIFVCDTNNHCVKVFSPEGNYLRQIGKEGASEGNFICPSHLVVSPGGELLITDSGKHCVQMFSSHGTFLYQFGEWGTGPGQLNCPSGITIDPSGYLFVASSGNHRVEVYNPSGSFAVSLGTHGQEKSQFDEPIGIASTSDGQVVVCDSGNKRVQMMWP</sequence>
<dbReference type="GO" id="GO:0008270">
    <property type="term" value="F:zinc ion binding"/>
    <property type="evidence" value="ECO:0007669"/>
    <property type="project" value="UniProtKB-KW"/>
</dbReference>
<dbReference type="PANTHER" id="PTHR24104">
    <property type="entry name" value="E3 UBIQUITIN-PROTEIN LIGASE NHLRC1-RELATED"/>
    <property type="match status" value="1"/>
</dbReference>
<evidence type="ECO:0000313" key="10">
    <source>
        <dbReference type="Proteomes" id="UP000887568"/>
    </source>
</evidence>
<dbReference type="PROSITE" id="PS50089">
    <property type="entry name" value="ZF_RING_2"/>
    <property type="match status" value="1"/>
</dbReference>
<dbReference type="Proteomes" id="UP000887568">
    <property type="component" value="Unplaced"/>
</dbReference>
<feature type="compositionally biased region" description="Low complexity" evidence="7">
    <location>
        <begin position="601"/>
        <end position="612"/>
    </location>
</feature>
<dbReference type="InterPro" id="IPR013083">
    <property type="entry name" value="Znf_RING/FYVE/PHD"/>
</dbReference>
<evidence type="ECO:0000256" key="3">
    <source>
        <dbReference type="ARBA" id="ARBA00022771"/>
    </source>
</evidence>
<feature type="repeat" description="NHL" evidence="6">
    <location>
        <begin position="778"/>
        <end position="821"/>
    </location>
</feature>
<dbReference type="OrthoDB" id="342730at2759"/>
<feature type="compositionally biased region" description="Low complexity" evidence="7">
    <location>
        <begin position="344"/>
        <end position="365"/>
    </location>
</feature>
<feature type="region of interest" description="Disordered" evidence="7">
    <location>
        <begin position="82"/>
        <end position="105"/>
    </location>
</feature>
<evidence type="ECO:0000256" key="4">
    <source>
        <dbReference type="ARBA" id="ARBA00022833"/>
    </source>
</evidence>
<dbReference type="Gene3D" id="2.120.10.30">
    <property type="entry name" value="TolB, C-terminal domain"/>
    <property type="match status" value="3"/>
</dbReference>
<feature type="compositionally biased region" description="Polar residues" evidence="7">
    <location>
        <begin position="434"/>
        <end position="462"/>
    </location>
</feature>
<keyword evidence="1" id="KW-0479">Metal-binding</keyword>
<evidence type="ECO:0000256" key="2">
    <source>
        <dbReference type="ARBA" id="ARBA00022737"/>
    </source>
</evidence>
<dbReference type="RefSeq" id="XP_038057683.1">
    <property type="nucleotide sequence ID" value="XM_038201755.1"/>
</dbReference>
<dbReference type="PANTHER" id="PTHR24104:SF47">
    <property type="entry name" value="E3 UBIQUITIN-PROTEIN LIGASE NHLRC1"/>
    <property type="match status" value="1"/>
</dbReference>
<dbReference type="InterPro" id="IPR001841">
    <property type="entry name" value="Znf_RING"/>
</dbReference>
<dbReference type="Pfam" id="PF13445">
    <property type="entry name" value="zf-RING_UBOX"/>
    <property type="match status" value="1"/>
</dbReference>
<keyword evidence="10" id="KW-1185">Reference proteome</keyword>
<keyword evidence="4" id="KW-0862">Zinc</keyword>
<feature type="compositionally biased region" description="Low complexity" evidence="7">
    <location>
        <begin position="295"/>
        <end position="309"/>
    </location>
</feature>
<feature type="compositionally biased region" description="Polar residues" evidence="7">
    <location>
        <begin position="328"/>
        <end position="343"/>
    </location>
</feature>
<dbReference type="OMA" id="PMCLELF"/>
<dbReference type="GO" id="GO:0000209">
    <property type="term" value="P:protein polyubiquitination"/>
    <property type="evidence" value="ECO:0007669"/>
    <property type="project" value="TreeGrafter"/>
</dbReference>
<dbReference type="PROSITE" id="PS00518">
    <property type="entry name" value="ZF_RING_1"/>
    <property type="match status" value="1"/>
</dbReference>
<name>A0A914A1E5_PATMI</name>
<evidence type="ECO:0000259" key="8">
    <source>
        <dbReference type="PROSITE" id="PS50089"/>
    </source>
</evidence>
<dbReference type="InterPro" id="IPR001258">
    <property type="entry name" value="NHL_repeat"/>
</dbReference>
<dbReference type="InterPro" id="IPR017907">
    <property type="entry name" value="Znf_RING_CS"/>
</dbReference>
<feature type="region of interest" description="Disordered" evidence="7">
    <location>
        <begin position="289"/>
        <end position="315"/>
    </location>
</feature>
<dbReference type="Gene3D" id="3.30.40.10">
    <property type="entry name" value="Zinc/RING finger domain, C3HC4 (zinc finger)"/>
    <property type="match status" value="1"/>
</dbReference>
<dbReference type="SUPFAM" id="SSF57850">
    <property type="entry name" value="RING/U-box"/>
    <property type="match status" value="1"/>
</dbReference>
<dbReference type="GO" id="GO:0043161">
    <property type="term" value="P:proteasome-mediated ubiquitin-dependent protein catabolic process"/>
    <property type="evidence" value="ECO:0007669"/>
    <property type="project" value="TreeGrafter"/>
</dbReference>